<proteinExistence type="predicted"/>
<dbReference type="Proteomes" id="UP001499990">
    <property type="component" value="Unassembled WGS sequence"/>
</dbReference>
<name>A0ABP6SJ14_9ACTN</name>
<dbReference type="SUPFAM" id="SSF56281">
    <property type="entry name" value="Metallo-hydrolase/oxidoreductase"/>
    <property type="match status" value="1"/>
</dbReference>
<dbReference type="PANTHER" id="PTHR43717">
    <property type="entry name" value="ANAEROBIC NITRIC OXIDE REDUCTASE FLAVORUBREDOXIN"/>
    <property type="match status" value="1"/>
</dbReference>
<protein>
    <recommendedName>
        <fullName evidence="1">Metallo-beta-lactamase domain-containing protein</fullName>
    </recommendedName>
</protein>
<comment type="caution">
    <text evidence="2">The sequence shown here is derived from an EMBL/GenBank/DDBJ whole genome shotgun (WGS) entry which is preliminary data.</text>
</comment>
<dbReference type="EMBL" id="BAAAYL010000001">
    <property type="protein sequence ID" value="GAA3377901.1"/>
    <property type="molecule type" value="Genomic_DNA"/>
</dbReference>
<evidence type="ECO:0000313" key="3">
    <source>
        <dbReference type="Proteomes" id="UP001499990"/>
    </source>
</evidence>
<keyword evidence="3" id="KW-1185">Reference proteome</keyword>
<evidence type="ECO:0000259" key="1">
    <source>
        <dbReference type="SMART" id="SM00849"/>
    </source>
</evidence>
<dbReference type="PANTHER" id="PTHR43717:SF1">
    <property type="entry name" value="ANAEROBIC NITRIC OXIDE REDUCTASE FLAVORUBREDOXIN"/>
    <property type="match status" value="1"/>
</dbReference>
<sequence>MDTTAPRCRPHRLAAETWLVPRLVPAGEAGFVPVNSMVITGEQPVIVDTGAVIHAKEWAEDVFGLVEPADVRWIFLSHEDADHMGSLRTAMDLCVNATLVTDFMAWQRISVHTELPLHRMRWLNPGERLDIGDRELHAVLPPQFDSPTTRGVVDSATGVMWAADAFAAPTPGEIHELGDLPAGLWDQVFMPFNSMGNPWHSWLDPDAYGRHLDTLEKLPVRVAASCHGPVLRGAGISDAYAKARAMAGAPAVPAPGQPVLDDILKAAGLIDPTG</sequence>
<dbReference type="Gene3D" id="3.60.15.10">
    <property type="entry name" value="Ribonuclease Z/Hydroxyacylglutathione hydrolase-like"/>
    <property type="match status" value="1"/>
</dbReference>
<accession>A0ABP6SJ14</accession>
<reference evidence="3" key="1">
    <citation type="journal article" date="2019" name="Int. J. Syst. Evol. Microbiol.">
        <title>The Global Catalogue of Microorganisms (GCM) 10K type strain sequencing project: providing services to taxonomists for standard genome sequencing and annotation.</title>
        <authorList>
            <consortium name="The Broad Institute Genomics Platform"/>
            <consortium name="The Broad Institute Genome Sequencing Center for Infectious Disease"/>
            <person name="Wu L."/>
            <person name="Ma J."/>
        </authorList>
    </citation>
    <scope>NUCLEOTIDE SEQUENCE [LARGE SCALE GENOMIC DNA]</scope>
    <source>
        <strain evidence="3">JCM 9651</strain>
    </source>
</reference>
<organism evidence="2 3">
    <name type="scientific">Streptomyces sannanensis</name>
    <dbReference type="NCBI Taxonomy" id="285536"/>
    <lineage>
        <taxon>Bacteria</taxon>
        <taxon>Bacillati</taxon>
        <taxon>Actinomycetota</taxon>
        <taxon>Actinomycetes</taxon>
        <taxon>Kitasatosporales</taxon>
        <taxon>Streptomycetaceae</taxon>
        <taxon>Streptomyces</taxon>
    </lineage>
</organism>
<dbReference type="RefSeq" id="WP_345042529.1">
    <property type="nucleotide sequence ID" value="NZ_BAAAYL010000001.1"/>
</dbReference>
<dbReference type="SMART" id="SM00849">
    <property type="entry name" value="Lactamase_B"/>
    <property type="match status" value="1"/>
</dbReference>
<dbReference type="Pfam" id="PF19583">
    <property type="entry name" value="ODP"/>
    <property type="match status" value="1"/>
</dbReference>
<dbReference type="InterPro" id="IPR001279">
    <property type="entry name" value="Metallo-B-lactamas"/>
</dbReference>
<feature type="domain" description="Metallo-beta-lactamase" evidence="1">
    <location>
        <begin position="33"/>
        <end position="227"/>
    </location>
</feature>
<evidence type="ECO:0000313" key="2">
    <source>
        <dbReference type="EMBL" id="GAA3377901.1"/>
    </source>
</evidence>
<gene>
    <name evidence="2" type="ORF">GCM10020367_55400</name>
</gene>
<dbReference type="InterPro" id="IPR036866">
    <property type="entry name" value="RibonucZ/Hydroxyglut_hydro"/>
</dbReference>
<dbReference type="InterPro" id="IPR045761">
    <property type="entry name" value="ODP_dom"/>
</dbReference>